<feature type="region of interest" description="Disordered" evidence="1">
    <location>
        <begin position="137"/>
        <end position="194"/>
    </location>
</feature>
<feature type="compositionally biased region" description="Basic and acidic residues" evidence="1">
    <location>
        <begin position="1669"/>
        <end position="1679"/>
    </location>
</feature>
<feature type="compositionally biased region" description="Polar residues" evidence="1">
    <location>
        <begin position="309"/>
        <end position="321"/>
    </location>
</feature>
<feature type="compositionally biased region" description="Basic and acidic residues" evidence="1">
    <location>
        <begin position="165"/>
        <end position="181"/>
    </location>
</feature>
<evidence type="ECO:0000313" key="3">
    <source>
        <dbReference type="Proteomes" id="UP001208570"/>
    </source>
</evidence>
<feature type="compositionally biased region" description="Polar residues" evidence="1">
    <location>
        <begin position="768"/>
        <end position="782"/>
    </location>
</feature>
<protein>
    <submittedName>
        <fullName evidence="2">Uncharacterized protein</fullName>
    </submittedName>
</protein>
<feature type="compositionally biased region" description="Basic and acidic residues" evidence="1">
    <location>
        <begin position="445"/>
        <end position="469"/>
    </location>
</feature>
<name>A0AAD9JIG5_9ANNE</name>
<feature type="compositionally biased region" description="Polar residues" evidence="1">
    <location>
        <begin position="996"/>
        <end position="1009"/>
    </location>
</feature>
<comment type="caution">
    <text evidence="2">The sequence shown here is derived from an EMBL/GenBank/DDBJ whole genome shotgun (WGS) entry which is preliminary data.</text>
</comment>
<feature type="compositionally biased region" description="Polar residues" evidence="1">
    <location>
        <begin position="1426"/>
        <end position="1439"/>
    </location>
</feature>
<feature type="compositionally biased region" description="Polar residues" evidence="1">
    <location>
        <begin position="863"/>
        <end position="874"/>
    </location>
</feature>
<feature type="compositionally biased region" description="Basic and acidic residues" evidence="1">
    <location>
        <begin position="956"/>
        <end position="978"/>
    </location>
</feature>
<feature type="compositionally biased region" description="Basic and acidic residues" evidence="1">
    <location>
        <begin position="64"/>
        <end position="83"/>
    </location>
</feature>
<feature type="region of interest" description="Disordered" evidence="1">
    <location>
        <begin position="1608"/>
        <end position="1734"/>
    </location>
</feature>
<feature type="compositionally biased region" description="Basic and acidic residues" evidence="1">
    <location>
        <begin position="1097"/>
        <end position="1114"/>
    </location>
</feature>
<feature type="compositionally biased region" description="Polar residues" evidence="1">
    <location>
        <begin position="1221"/>
        <end position="1244"/>
    </location>
</feature>
<sequence length="1734" mass="190762">MADNSSCLKEKETPEYEPVNVAVKMDIERCGIVKSKLDVERRNMSEATQARQAENVYNDTNAGETKETKKLSKAEKDGSHDDQKMEGKQLQICMKINIPLNVCNSQYFSDNRGQTICLRCNDIENIDNNNLDGYRNQREKITEVSPDSKINGRNDESENDIDDGSEIKDKTKKDDKVEKDLQTGQSGSVDIENEMKIEINMPSKTEEIHDDCQPISEVGNEKICITSKNSDVDPENIDSHGDENKKPGKENNLHGKCISENNNDSLKPPSPEHEAENGQGSKDLITKEKSKPCQKPFTGGLQNEVAKRTSGSSHQNENIPKTVSGDVCEGRVEESDKGTNLPQGDCVSSDQDGSYHKRVTSHGNKSGVHSKQTEPINGENSVTEDNGERNIASENSLSVKDDELECTTKQNSVPIKDIPKGPNDNTLFEDEGQTNNVSRTNSKSNGKDNEHDKFKKLELRAVGNKHDTHGTPADSCEWRQEGSSTPLTAANGDNIQTEDENSFSDEGVTVNKNQDDDSSQIYGGNGKEDKTIGQRKKDGEVSDDESGKSELPNTKCDSEQPIYSEIRSSPQSVTVVGNENNATRSEVLLPTSGEKSIDRVKHNIGTERFINVAKDNRVSEQKSEMKIEINMPSKTEEIHEDCQPISEVGNEKICITSKNSDVDPENIDSHGDENKKPGKEDNLHGKCISENNNDSLKPPSPEHEAENGQGSKDLITKEKSKPCQKPFTGGLQNEVAKRTSGSSHQNENIPKTVSGDVCEGRVEESDKGTNLPQGDCVSSDQDGSYHKRVTSHGNKSGVHSKQTEPINGENSVTEDNGERNIASENSLSVKDDELECTTKQNSVPIKDIPKGPNDNTLFEDEGQTNNVRRTNSKSNGKDNEHDKFKKLELRAVGNKHDTHGTPADSCEWRQEGSSTPLTAASGDNIQTEDENSFSDEGVTVNKNQDDDSSQIYGGNGKEDKTIGQRKKDGEVSDDESGKSELPNTKCDSEQPIYSEIRSSPQSVTVVGNENNATRSEVLLPTSGEKSIDRVKHNIGTERFINVAKDNRVSEQKSEMKIEINMPSKTEEIHEDCQPISEVGNEKICITSKNSDVDPENIDSHGDENKKPGKEDNLHGKCISENNNDSLKPPSPEHEAENGQGSKDLITKEKSKPCQKPFTGGLQNEVAKRTSGSSHQNENIPKTVSGDVCEGRVEESDKGTNLPQGDCVSSDQDGSYHKRVTSHGNKSGVHSKQTEPINGENSVTEDNGERNIASENSLSVKDDELECTTKQNSVPIKDIPKGPNDNTLFEDEGQTNNVSRTNSKSNGKDNEHDKFKKLELRAVGNKHDTHGTPADSCEWRQEGSSTPLTAASGDNIQTEDENSFSDEGVTVNKNQDDDSSQIYGGNGKEDKTIGQRKKDGEVSDDESGKSELPNTKCDSEQPIYSEIRSSPQSVTVVGNENNATRSEVLLPTSGEKSIDRVKHNIGTERFINVAKDNRVSEQKNEMQVGIKISLSNRITVESIEFEQSEKTPEQSETEASPIHVLQENSLTFCSHGLDENNPAEASIAAEPSRRQNGGLFSAELNGDGELVAIKVYITKESTQIARRDVQTQTENYENREKDCFKAISNMRHEQRTDGGDERTVPDTGRSDENKADKKPVPPFSPVTLPANVRPISFPLDPGEGGSVQKQRTENDPEKLPKGIMSSDGRNGSSRSKVKNSRASKKKSDKNRKLSQNAATRRRTWEEWELSMPECT</sequence>
<proteinExistence type="predicted"/>
<feature type="compositionally biased region" description="Polar residues" evidence="1">
    <location>
        <begin position="911"/>
        <end position="925"/>
    </location>
</feature>
<dbReference type="Proteomes" id="UP001208570">
    <property type="component" value="Unassembled WGS sequence"/>
</dbReference>
<feature type="compositionally biased region" description="Polar residues" evidence="1">
    <location>
        <begin position="1169"/>
        <end position="1181"/>
    </location>
</feature>
<feature type="compositionally biased region" description="Basic and acidic residues" evidence="1">
    <location>
        <begin position="875"/>
        <end position="899"/>
    </location>
</feature>
<feature type="compositionally biased region" description="Basic and acidic residues" evidence="1">
    <location>
        <begin position="1188"/>
        <end position="1197"/>
    </location>
</feature>
<feature type="region of interest" description="Disordered" evidence="1">
    <location>
        <begin position="656"/>
        <end position="1009"/>
    </location>
</feature>
<feature type="compositionally biased region" description="Basic and acidic residues" evidence="1">
    <location>
        <begin position="1386"/>
        <end position="1408"/>
    </location>
</feature>
<feature type="compositionally biased region" description="Basic and acidic residues" evidence="1">
    <location>
        <begin position="1305"/>
        <end position="1329"/>
    </location>
</feature>
<feature type="compositionally biased region" description="Basic and acidic residues" evidence="1">
    <location>
        <begin position="758"/>
        <end position="767"/>
    </location>
</feature>
<feature type="compositionally biased region" description="Basic residues" evidence="1">
    <location>
        <begin position="1694"/>
        <end position="1708"/>
    </location>
</feature>
<feature type="compositionally biased region" description="Basic and acidic residues" evidence="1">
    <location>
        <begin position="1608"/>
        <end position="1638"/>
    </location>
</feature>
<feature type="compositionally biased region" description="Polar residues" evidence="1">
    <location>
        <begin position="338"/>
        <end position="352"/>
    </location>
</feature>
<dbReference type="EMBL" id="JAODUP010000286">
    <property type="protein sequence ID" value="KAK2153784.1"/>
    <property type="molecule type" value="Genomic_DNA"/>
</dbReference>
<feature type="compositionally biased region" description="Basic and acidic residues" evidence="1">
    <location>
        <begin position="526"/>
        <end position="548"/>
    </location>
</feature>
<evidence type="ECO:0000256" key="1">
    <source>
        <dbReference type="SAM" id="MobiDB-lite"/>
    </source>
</evidence>
<accession>A0AAD9JIG5</accession>
<feature type="compositionally biased region" description="Basic and acidic residues" evidence="1">
    <location>
        <begin position="667"/>
        <end position="684"/>
    </location>
</feature>
<gene>
    <name evidence="2" type="ORF">LSH36_286g01039</name>
</gene>
<feature type="compositionally biased region" description="Basic and acidic residues" evidence="1">
    <location>
        <begin position="237"/>
        <end position="253"/>
    </location>
</feature>
<feature type="compositionally biased region" description="Polar residues" evidence="1">
    <location>
        <begin position="1341"/>
        <end position="1355"/>
    </location>
</feature>
<feature type="compositionally biased region" description="Polar residues" evidence="1">
    <location>
        <begin position="481"/>
        <end position="495"/>
    </location>
</feature>
<evidence type="ECO:0000313" key="2">
    <source>
        <dbReference type="EMBL" id="KAK2153784.1"/>
    </source>
</evidence>
<feature type="compositionally biased region" description="Polar residues" evidence="1">
    <location>
        <begin position="739"/>
        <end position="751"/>
    </location>
</feature>
<keyword evidence="3" id="KW-1185">Reference proteome</keyword>
<feature type="region of interest" description="Disordered" evidence="1">
    <location>
        <begin position="1086"/>
        <end position="1439"/>
    </location>
</feature>
<feature type="region of interest" description="Disordered" evidence="1">
    <location>
        <begin position="43"/>
        <end position="83"/>
    </location>
</feature>
<reference evidence="2" key="1">
    <citation type="journal article" date="2023" name="Mol. Biol. Evol.">
        <title>Third-Generation Sequencing Reveals the Adaptive Role of the Epigenome in Three Deep-Sea Polychaetes.</title>
        <authorList>
            <person name="Perez M."/>
            <person name="Aroh O."/>
            <person name="Sun Y."/>
            <person name="Lan Y."/>
            <person name="Juniper S.K."/>
            <person name="Young C.R."/>
            <person name="Angers B."/>
            <person name="Qian P.Y."/>
        </authorList>
    </citation>
    <scope>NUCLEOTIDE SEQUENCE</scope>
    <source>
        <strain evidence="2">P08H-3</strain>
    </source>
</reference>
<feature type="compositionally biased region" description="Polar residues" evidence="1">
    <location>
        <begin position="433"/>
        <end position="444"/>
    </location>
</feature>
<feature type="compositionally biased region" description="Polar residues" evidence="1">
    <location>
        <begin position="791"/>
        <end position="814"/>
    </location>
</feature>
<feature type="compositionally biased region" description="Polar residues" evidence="1">
    <location>
        <begin position="1293"/>
        <end position="1304"/>
    </location>
</feature>
<feature type="compositionally biased region" description="Polar residues" evidence="1">
    <location>
        <begin position="1198"/>
        <end position="1212"/>
    </location>
</feature>
<feature type="compositionally biased region" description="Basic and acidic residues" evidence="1">
    <location>
        <begin position="328"/>
        <end position="337"/>
    </location>
</feature>
<feature type="region of interest" description="Disordered" evidence="1">
    <location>
        <begin position="226"/>
        <end position="579"/>
    </location>
</feature>
<feature type="compositionally biased region" description="Polar residues" evidence="1">
    <location>
        <begin position="45"/>
        <end position="63"/>
    </location>
</feature>
<feature type="compositionally biased region" description="Polar residues" evidence="1">
    <location>
        <begin position="361"/>
        <end position="384"/>
    </location>
</feature>
<organism evidence="2 3">
    <name type="scientific">Paralvinella palmiformis</name>
    <dbReference type="NCBI Taxonomy" id="53620"/>
    <lineage>
        <taxon>Eukaryota</taxon>
        <taxon>Metazoa</taxon>
        <taxon>Spiralia</taxon>
        <taxon>Lophotrochozoa</taxon>
        <taxon>Annelida</taxon>
        <taxon>Polychaeta</taxon>
        <taxon>Sedentaria</taxon>
        <taxon>Canalipalpata</taxon>
        <taxon>Terebellida</taxon>
        <taxon>Terebelliformia</taxon>
        <taxon>Alvinellidae</taxon>
        <taxon>Paralvinella</taxon>
    </lineage>
</organism>
<feature type="compositionally biased region" description="Polar residues" evidence="1">
    <location>
        <begin position="566"/>
        <end position="579"/>
    </location>
</feature>